<keyword evidence="3" id="KW-1185">Reference proteome</keyword>
<dbReference type="SUPFAM" id="SSF47954">
    <property type="entry name" value="Cyclin-like"/>
    <property type="match status" value="1"/>
</dbReference>
<feature type="region of interest" description="Disordered" evidence="1">
    <location>
        <begin position="97"/>
        <end position="125"/>
    </location>
</feature>
<dbReference type="GO" id="GO:0005634">
    <property type="term" value="C:nucleus"/>
    <property type="evidence" value="ECO:0007669"/>
    <property type="project" value="TreeGrafter"/>
</dbReference>
<dbReference type="Gene3D" id="1.10.472.10">
    <property type="entry name" value="Cyclin-like"/>
    <property type="match status" value="1"/>
</dbReference>
<evidence type="ECO:0000256" key="1">
    <source>
        <dbReference type="SAM" id="MobiDB-lite"/>
    </source>
</evidence>
<organism evidence="2 3">
    <name type="scientific">Didymella exigua CBS 183.55</name>
    <dbReference type="NCBI Taxonomy" id="1150837"/>
    <lineage>
        <taxon>Eukaryota</taxon>
        <taxon>Fungi</taxon>
        <taxon>Dikarya</taxon>
        <taxon>Ascomycota</taxon>
        <taxon>Pezizomycotina</taxon>
        <taxon>Dothideomycetes</taxon>
        <taxon>Pleosporomycetidae</taxon>
        <taxon>Pleosporales</taxon>
        <taxon>Pleosporineae</taxon>
        <taxon>Didymellaceae</taxon>
        <taxon>Didymella</taxon>
    </lineage>
</organism>
<protein>
    <recommendedName>
        <fullName evidence="4">Cyclin-like protein</fullName>
    </recommendedName>
</protein>
<evidence type="ECO:0000313" key="2">
    <source>
        <dbReference type="EMBL" id="KAF1933045.1"/>
    </source>
</evidence>
<dbReference type="GO" id="GO:0016538">
    <property type="term" value="F:cyclin-dependent protein serine/threonine kinase regulator activity"/>
    <property type="evidence" value="ECO:0007669"/>
    <property type="project" value="TreeGrafter"/>
</dbReference>
<dbReference type="InterPro" id="IPR036915">
    <property type="entry name" value="Cyclin-like_sf"/>
</dbReference>
<dbReference type="EMBL" id="ML978958">
    <property type="protein sequence ID" value="KAF1933045.1"/>
    <property type="molecule type" value="Genomic_DNA"/>
</dbReference>
<proteinExistence type="predicted"/>
<dbReference type="InterPro" id="IPR013922">
    <property type="entry name" value="Cyclin_PHO80-like"/>
</dbReference>
<evidence type="ECO:0008006" key="4">
    <source>
        <dbReference type="Google" id="ProtNLM"/>
    </source>
</evidence>
<dbReference type="OrthoDB" id="244495at2759"/>
<dbReference type="Proteomes" id="UP000800082">
    <property type="component" value="Unassembled WGS sequence"/>
</dbReference>
<dbReference type="PANTHER" id="PTHR15615">
    <property type="match status" value="1"/>
</dbReference>
<dbReference type="GeneID" id="54352763"/>
<dbReference type="AlphaFoldDB" id="A0A6A5RX32"/>
<name>A0A6A5RX32_9PLEO</name>
<reference evidence="2" key="1">
    <citation type="journal article" date="2020" name="Stud. Mycol.">
        <title>101 Dothideomycetes genomes: a test case for predicting lifestyles and emergence of pathogens.</title>
        <authorList>
            <person name="Haridas S."/>
            <person name="Albert R."/>
            <person name="Binder M."/>
            <person name="Bloem J."/>
            <person name="Labutti K."/>
            <person name="Salamov A."/>
            <person name="Andreopoulos B."/>
            <person name="Baker S."/>
            <person name="Barry K."/>
            <person name="Bills G."/>
            <person name="Bluhm B."/>
            <person name="Cannon C."/>
            <person name="Castanera R."/>
            <person name="Culley D."/>
            <person name="Daum C."/>
            <person name="Ezra D."/>
            <person name="Gonzalez J."/>
            <person name="Henrissat B."/>
            <person name="Kuo A."/>
            <person name="Liang C."/>
            <person name="Lipzen A."/>
            <person name="Lutzoni F."/>
            <person name="Magnuson J."/>
            <person name="Mondo S."/>
            <person name="Nolan M."/>
            <person name="Ohm R."/>
            <person name="Pangilinan J."/>
            <person name="Park H.-J."/>
            <person name="Ramirez L."/>
            <person name="Alfaro M."/>
            <person name="Sun H."/>
            <person name="Tritt A."/>
            <person name="Yoshinaga Y."/>
            <person name="Zwiers L.-H."/>
            <person name="Turgeon B."/>
            <person name="Goodwin S."/>
            <person name="Spatafora J."/>
            <person name="Crous P."/>
            <person name="Grigoriev I."/>
        </authorList>
    </citation>
    <scope>NUCLEOTIDE SEQUENCE</scope>
    <source>
        <strain evidence="2">CBS 183.55</strain>
    </source>
</reference>
<dbReference type="Pfam" id="PF08613">
    <property type="entry name" value="Cyclin"/>
    <property type="match status" value="1"/>
</dbReference>
<feature type="compositionally biased region" description="Polar residues" evidence="1">
    <location>
        <begin position="100"/>
        <end position="115"/>
    </location>
</feature>
<dbReference type="PANTHER" id="PTHR15615:SF27">
    <property type="entry name" value="PHO85 CYCLIN CLG1"/>
    <property type="match status" value="1"/>
</dbReference>
<dbReference type="GO" id="GO:0000307">
    <property type="term" value="C:cyclin-dependent protein kinase holoenzyme complex"/>
    <property type="evidence" value="ECO:0007669"/>
    <property type="project" value="TreeGrafter"/>
</dbReference>
<accession>A0A6A5RX32</accession>
<dbReference type="GO" id="GO:0019901">
    <property type="term" value="F:protein kinase binding"/>
    <property type="evidence" value="ECO:0007669"/>
    <property type="project" value="InterPro"/>
</dbReference>
<dbReference type="RefSeq" id="XP_033453293.1">
    <property type="nucleotide sequence ID" value="XM_033595096.1"/>
</dbReference>
<evidence type="ECO:0000313" key="3">
    <source>
        <dbReference type="Proteomes" id="UP000800082"/>
    </source>
</evidence>
<sequence length="420" mass="47827">MPSFYPRHHMSRQSYTPPEFVPSYHSSCGGMPYQHNAYSGQSTTRQQDDYDYADRYSQLAMAMPPMYPQAGTYMAPPSIPPPSSFYDAGNTLPPMRTHEQAMQQQRAQEYNQRAQQPAKEEKPVGGVSAKLDYDMDVMTDFVRDMALQLITPGRMEPTSFRKWVYQVLCATRLPSATIVLSMSYLSTRMPMLGHEPKTDTHLYRLLTIALVLGSKFLDDNTFINRSWSEVSGIRVDELNRLEMEWLNAIDYKLHRETTEHQGWNTWSETWKEYQTHASRSNKLSPIDTAVHRRSYNANKPLPALPMQQAYQPPAYEPTPKSAMSSYSYSGPTTPEYYGATGPWAPAEGYSRRTMFGFPPLSQPAHQHHQQPTNYGPPAYQSQYNASAWNQHGVNCGCMYCAQRHQPYFMASGFGPQAIAA</sequence>
<gene>
    <name evidence="2" type="ORF">M421DRAFT_53271</name>
</gene>
<dbReference type="CDD" id="cd20557">
    <property type="entry name" value="CYCLIN_ScPCL1-like"/>
    <property type="match status" value="1"/>
</dbReference>